<reference evidence="2" key="1">
    <citation type="submission" date="2017-02" db="UniProtKB">
        <authorList>
            <consortium name="WormBaseParasite"/>
        </authorList>
    </citation>
    <scope>IDENTIFICATION</scope>
</reference>
<dbReference type="WBParaSite" id="ALUE_0001213701-mRNA-1">
    <property type="protein sequence ID" value="ALUE_0001213701-mRNA-1"/>
    <property type="gene ID" value="ALUE_0001213701"/>
</dbReference>
<keyword evidence="1" id="KW-1185">Reference proteome</keyword>
<dbReference type="AlphaFoldDB" id="A0A0M3I5D3"/>
<sequence>MFTYNHDRKRVSSFCGNWLLQETRQFTGGDEYLDLAAPAWHLKSDRFIADVFFAFAILPATPIRRLKRDEALTS</sequence>
<organism evidence="1 2">
    <name type="scientific">Ascaris lumbricoides</name>
    <name type="common">Giant roundworm</name>
    <dbReference type="NCBI Taxonomy" id="6252"/>
    <lineage>
        <taxon>Eukaryota</taxon>
        <taxon>Metazoa</taxon>
        <taxon>Ecdysozoa</taxon>
        <taxon>Nematoda</taxon>
        <taxon>Chromadorea</taxon>
        <taxon>Rhabditida</taxon>
        <taxon>Spirurina</taxon>
        <taxon>Ascaridomorpha</taxon>
        <taxon>Ascaridoidea</taxon>
        <taxon>Ascarididae</taxon>
        <taxon>Ascaris</taxon>
    </lineage>
</organism>
<proteinExistence type="predicted"/>
<evidence type="ECO:0000313" key="2">
    <source>
        <dbReference type="WBParaSite" id="ALUE_0001213701-mRNA-1"/>
    </source>
</evidence>
<accession>A0A0M3I5D3</accession>
<protein>
    <submittedName>
        <fullName evidence="2">DUF1211 domain-containing protein</fullName>
    </submittedName>
</protein>
<evidence type="ECO:0000313" key="1">
    <source>
        <dbReference type="Proteomes" id="UP000036681"/>
    </source>
</evidence>
<name>A0A0M3I5D3_ASCLU</name>
<dbReference type="Proteomes" id="UP000036681">
    <property type="component" value="Unplaced"/>
</dbReference>